<sequence length="436" mass="49017" precursor="true">MMPRLRLIGLVAAAALLAVPAIWYPAFAAAATVANGVIALVAIYDLWSSPHPRHVVPRRQLRDVLSVGVRNPIRIRLRNRNEQAILIEIHEEPPAGSTIDDLPARLELDAGQTRTILYHIVPEYRGRGEFGRMFLRSVSRLGLWTLTATRIEPRQVRIYPDIRSVQKAELLARQNRLAEAGVRMSKLRGRGSEFDRLREYRREDEYRDIDWKATARKQELVSREYQVEKNQNVIILLDAGRGMCNVSGGVRHFDRALNAAVLLAYVAARQGDTVAMLACSNKVERWVPSLRGTTAVERLVQRAYDLEAAYVATDYDLLAKEVRRRQPKRSLAVLITHALDDVHLSSMTGPIRRLKSPHLALAAFVKNEPLEARAHAIPTTDLDAFQVASASALFRSQQLGVRKLEQSGILAVQASPEDLAGRIINQYLEIKARHLL</sequence>
<proteinExistence type="predicted"/>
<keyword evidence="1" id="KW-0732">Signal</keyword>
<accession>A0A517QYM3</accession>
<dbReference type="EMBL" id="CP036268">
    <property type="protein sequence ID" value="QDT36756.1"/>
    <property type="molecule type" value="Genomic_DNA"/>
</dbReference>
<reference evidence="3 4" key="1">
    <citation type="submission" date="2019-02" db="EMBL/GenBank/DDBJ databases">
        <title>Deep-cultivation of Planctomycetes and their phenomic and genomic characterization uncovers novel biology.</title>
        <authorList>
            <person name="Wiegand S."/>
            <person name="Jogler M."/>
            <person name="Boedeker C."/>
            <person name="Pinto D."/>
            <person name="Vollmers J."/>
            <person name="Rivas-Marin E."/>
            <person name="Kohn T."/>
            <person name="Peeters S.H."/>
            <person name="Heuer A."/>
            <person name="Rast P."/>
            <person name="Oberbeckmann S."/>
            <person name="Bunk B."/>
            <person name="Jeske O."/>
            <person name="Meyerdierks A."/>
            <person name="Storesund J.E."/>
            <person name="Kallscheuer N."/>
            <person name="Luecker S."/>
            <person name="Lage O.M."/>
            <person name="Pohl T."/>
            <person name="Merkel B.J."/>
            <person name="Hornburger P."/>
            <person name="Mueller R.-W."/>
            <person name="Bruemmer F."/>
            <person name="Labrenz M."/>
            <person name="Spormann A.M."/>
            <person name="Op den Camp H."/>
            <person name="Overmann J."/>
            <person name="Amann R."/>
            <person name="Jetten M.S.M."/>
            <person name="Mascher T."/>
            <person name="Medema M.H."/>
            <person name="Devos D.P."/>
            <person name="Kaster A.-K."/>
            <person name="Ovreas L."/>
            <person name="Rohde M."/>
            <person name="Galperin M.Y."/>
            <person name="Jogler C."/>
        </authorList>
    </citation>
    <scope>NUCLEOTIDE SEQUENCE [LARGE SCALE GENOMIC DNA]</scope>
    <source>
        <strain evidence="3 4">Pan189</strain>
    </source>
</reference>
<protein>
    <recommendedName>
        <fullName evidence="2">DUF58 domain-containing protein</fullName>
    </recommendedName>
</protein>
<dbReference type="Pfam" id="PF01882">
    <property type="entry name" value="DUF58"/>
    <property type="match status" value="1"/>
</dbReference>
<dbReference type="Proteomes" id="UP000317318">
    <property type="component" value="Chromosome"/>
</dbReference>
<organism evidence="3 4">
    <name type="scientific">Stratiformator vulcanicus</name>
    <dbReference type="NCBI Taxonomy" id="2527980"/>
    <lineage>
        <taxon>Bacteria</taxon>
        <taxon>Pseudomonadati</taxon>
        <taxon>Planctomycetota</taxon>
        <taxon>Planctomycetia</taxon>
        <taxon>Planctomycetales</taxon>
        <taxon>Planctomycetaceae</taxon>
        <taxon>Stratiformator</taxon>
    </lineage>
</organism>
<dbReference type="PANTHER" id="PTHR33608:SF3">
    <property type="entry name" value="SLR2013 PROTEIN"/>
    <property type="match status" value="1"/>
</dbReference>
<evidence type="ECO:0000256" key="1">
    <source>
        <dbReference type="SAM" id="SignalP"/>
    </source>
</evidence>
<dbReference type="AlphaFoldDB" id="A0A517QYM3"/>
<feature type="domain" description="DUF58" evidence="2">
    <location>
        <begin position="197"/>
        <end position="366"/>
    </location>
</feature>
<dbReference type="KEGG" id="svp:Pan189_11190"/>
<feature type="signal peptide" evidence="1">
    <location>
        <begin position="1"/>
        <end position="28"/>
    </location>
</feature>
<dbReference type="OrthoDB" id="9778037at2"/>
<dbReference type="RefSeq" id="WP_145362935.1">
    <property type="nucleotide sequence ID" value="NZ_CP036268.1"/>
</dbReference>
<evidence type="ECO:0000313" key="3">
    <source>
        <dbReference type="EMBL" id="QDT36756.1"/>
    </source>
</evidence>
<dbReference type="PANTHER" id="PTHR33608">
    <property type="entry name" value="BLL2464 PROTEIN"/>
    <property type="match status" value="1"/>
</dbReference>
<feature type="chain" id="PRO_5021863149" description="DUF58 domain-containing protein" evidence="1">
    <location>
        <begin position="29"/>
        <end position="436"/>
    </location>
</feature>
<name>A0A517QYM3_9PLAN</name>
<gene>
    <name evidence="3" type="ORF">Pan189_11190</name>
</gene>
<evidence type="ECO:0000313" key="4">
    <source>
        <dbReference type="Proteomes" id="UP000317318"/>
    </source>
</evidence>
<dbReference type="InterPro" id="IPR002881">
    <property type="entry name" value="DUF58"/>
</dbReference>
<evidence type="ECO:0000259" key="2">
    <source>
        <dbReference type="Pfam" id="PF01882"/>
    </source>
</evidence>
<keyword evidence="4" id="KW-1185">Reference proteome</keyword>